<evidence type="ECO:0000313" key="4">
    <source>
        <dbReference type="Proteomes" id="UP000186058"/>
    </source>
</evidence>
<keyword evidence="1" id="KW-0175">Coiled coil</keyword>
<name>A0ABX3ENT7_9BACL</name>
<feature type="domain" description="Flagellar Assembly Protein A N-terminal region" evidence="2">
    <location>
        <begin position="11"/>
        <end position="182"/>
    </location>
</feature>
<dbReference type="Pfam" id="PF03961">
    <property type="entry name" value="FapA"/>
    <property type="match status" value="1"/>
</dbReference>
<dbReference type="RefSeq" id="WP_074107701.1">
    <property type="nucleotide sequence ID" value="NZ_LVWI01000039.1"/>
</dbReference>
<sequence length="467" mass="51069">MIGHYALSQYISITFSEDKGIAYLQFSKKDENFSCTIEDLESFLHSHNIRYGIQRDIVQRISSNPEEYFFSRVPIAIGQPSVNGTDGRVVLTVDLEEDRKPLEMADGKVDYKDLVRLHNVLKGQIIAKVIPPQPGKTGMMVTGEELPSKPGKEAHFKVGKNVLVDQEETAMYAAIDGLVTLTDKGKINVFPVYEVNGDVDYSTGNIDFVGTVVIRGNVLTGFTVKSAGDIRVVGGVEGAELISGGSIEITGGIIGYNKGLVSAGKNVKVSFIQDGNVVAGEDVIVSQSVMHSNIRAGKDVLCNGTKGLIVGGVVQAGERVVARTIGNTMSTATAIEVGVVPELRNEINELRQDLRHLLENEDKTNKALYLLNQLANNGQLSPDKVALRVKLNATKQSHMRDEKKIKERVLEIEKMLEDTGRARVEVIKTIYGGSKIVIGRYTRFVKDPTERVTFIYSDGDISMSPNI</sequence>
<evidence type="ECO:0000259" key="2">
    <source>
        <dbReference type="Pfam" id="PF20250"/>
    </source>
</evidence>
<gene>
    <name evidence="3" type="ORF">A3844_13735</name>
</gene>
<keyword evidence="4" id="KW-1185">Reference proteome</keyword>
<evidence type="ECO:0000313" key="3">
    <source>
        <dbReference type="EMBL" id="OKP86359.1"/>
    </source>
</evidence>
<dbReference type="InterPro" id="IPR005646">
    <property type="entry name" value="FapA"/>
</dbReference>
<feature type="coiled-coil region" evidence="1">
    <location>
        <begin position="340"/>
        <end position="367"/>
    </location>
</feature>
<dbReference type="Proteomes" id="UP000186058">
    <property type="component" value="Unassembled WGS sequence"/>
</dbReference>
<comment type="caution">
    <text evidence="3">The sequence shown here is derived from an EMBL/GenBank/DDBJ whole genome shotgun (WGS) entry which is preliminary data.</text>
</comment>
<proteinExistence type="predicted"/>
<accession>A0ABX3ENT7</accession>
<dbReference type="InterPro" id="IPR046865">
    <property type="entry name" value="FapA_b_solenoid"/>
</dbReference>
<dbReference type="InterPro" id="IPR046866">
    <property type="entry name" value="FapA_N"/>
</dbReference>
<protein>
    <submittedName>
        <fullName evidence="3">Polymerase</fullName>
    </submittedName>
</protein>
<dbReference type="EMBL" id="LVWI01000039">
    <property type="protein sequence ID" value="OKP86359.1"/>
    <property type="molecule type" value="Genomic_DNA"/>
</dbReference>
<organism evidence="3 4">
    <name type="scientific">Paenibacillus helianthi</name>
    <dbReference type="NCBI Taxonomy" id="1349432"/>
    <lineage>
        <taxon>Bacteria</taxon>
        <taxon>Bacillati</taxon>
        <taxon>Bacillota</taxon>
        <taxon>Bacilli</taxon>
        <taxon>Bacillales</taxon>
        <taxon>Paenibacillaceae</taxon>
        <taxon>Paenibacillus</taxon>
    </lineage>
</organism>
<dbReference type="PANTHER" id="PTHR38032">
    <property type="entry name" value="POLYMERASE-RELATED"/>
    <property type="match status" value="1"/>
</dbReference>
<dbReference type="Pfam" id="PF20250">
    <property type="entry name" value="FapA_N"/>
    <property type="match status" value="1"/>
</dbReference>
<reference evidence="3 4" key="1">
    <citation type="submission" date="2016-03" db="EMBL/GenBank/DDBJ databases">
        <authorList>
            <person name="Sant'Anna F.H."/>
            <person name="Ambrosini A."/>
            <person name="Souza R."/>
            <person name="Bach E."/>
            <person name="Fernandes G."/>
            <person name="Balsanelli E."/>
            <person name="Baura V.A."/>
            <person name="Souza E.M."/>
            <person name="Passaglia L."/>
        </authorList>
    </citation>
    <scope>NUCLEOTIDE SEQUENCE [LARGE SCALE GENOMIC DNA]</scope>
    <source>
        <strain evidence="3 4">P26E</strain>
    </source>
</reference>
<evidence type="ECO:0000256" key="1">
    <source>
        <dbReference type="SAM" id="Coils"/>
    </source>
</evidence>
<dbReference type="PANTHER" id="PTHR38032:SF1">
    <property type="entry name" value="RNA-BINDING PROTEIN KHPB N-TERMINAL DOMAIN-CONTAINING PROTEIN"/>
    <property type="match status" value="1"/>
</dbReference>